<dbReference type="InterPro" id="IPR002881">
    <property type="entry name" value="DUF58"/>
</dbReference>
<organism evidence="2 3">
    <name type="scientific">Alkaliphilus pronyensis</name>
    <dbReference type="NCBI Taxonomy" id="1482732"/>
    <lineage>
        <taxon>Bacteria</taxon>
        <taxon>Bacillati</taxon>
        <taxon>Bacillota</taxon>
        <taxon>Clostridia</taxon>
        <taxon>Peptostreptococcales</taxon>
        <taxon>Natronincolaceae</taxon>
        <taxon>Alkaliphilus</taxon>
    </lineage>
</organism>
<feature type="domain" description="DUF58" evidence="1">
    <location>
        <begin position="194"/>
        <end position="347"/>
    </location>
</feature>
<accession>A0A6I0F725</accession>
<gene>
    <name evidence="2" type="ORF">F8154_02105</name>
</gene>
<dbReference type="Pfam" id="PF01882">
    <property type="entry name" value="DUF58"/>
    <property type="match status" value="1"/>
</dbReference>
<name>A0A6I0F725_9FIRM</name>
<comment type="caution">
    <text evidence="2">The sequence shown here is derived from an EMBL/GenBank/DDBJ whole genome shotgun (WGS) entry which is preliminary data.</text>
</comment>
<evidence type="ECO:0000313" key="3">
    <source>
        <dbReference type="Proteomes" id="UP000432715"/>
    </source>
</evidence>
<dbReference type="EMBL" id="WBZC01000008">
    <property type="protein sequence ID" value="KAB3537795.1"/>
    <property type="molecule type" value="Genomic_DNA"/>
</dbReference>
<protein>
    <submittedName>
        <fullName evidence="2">DUF58 domain-containing protein</fullName>
    </submittedName>
</protein>
<keyword evidence="3" id="KW-1185">Reference proteome</keyword>
<reference evidence="2 3" key="1">
    <citation type="submission" date="2019-10" db="EMBL/GenBank/DDBJ databases">
        <title>Alkaliphilus serpentinus sp. nov. and Alkaliphilus pronyensis sp. nov., two novel anaerobic alkaliphilic species isolated from the serpentinized-hosted hydrothermal field of the Prony Bay (New Caledonia).</title>
        <authorList>
            <person name="Postec A."/>
        </authorList>
    </citation>
    <scope>NUCLEOTIDE SEQUENCE [LARGE SCALE GENOMIC DNA]</scope>
    <source>
        <strain evidence="2 3">LacV</strain>
    </source>
</reference>
<dbReference type="PANTHER" id="PTHR34351">
    <property type="entry name" value="SLR1927 PROTEIN-RELATED"/>
    <property type="match status" value="1"/>
</dbReference>
<sequence>MKVKASLIVVGAAVLITALFIGGRVPYFLLYFYLGTLIIPAIHSYIGKVFLNGTVSLPERELMAGDQIRIKYTFENTLPFSYPRLEFENNIAYRLSGIKVPKKVFYLMTKEIYRDETPVVCKRRGNYSVGEVSLIIKDVFNLFSFNKKILAPISLKVYPRIVPLNYFKIHASQQMGELLVKDPTFQDYSAVSNLRPYQEGDPVKKIHWKASSKKQESLLVKSFELRGDTEVIILLNSNRQDYSRDTENWLEDTGVEVALSVIDYCLKRTIKVSLLFQSKNKAIQVTGDSSVYLKSFMEALVSFSPIGEKGFSTEIERLSSGIGQGSSLLIITPVLTKNTGAQGIQLKMKNYNPAYVVIGDELKDPKIWEENKKIGKILEAEGIPLYIIDGKQDIRDVLGGKHEKGA</sequence>
<evidence type="ECO:0000259" key="1">
    <source>
        <dbReference type="Pfam" id="PF01882"/>
    </source>
</evidence>
<dbReference type="OrthoDB" id="9778037at2"/>
<proteinExistence type="predicted"/>
<dbReference type="PANTHER" id="PTHR34351:SF2">
    <property type="entry name" value="DUF58 DOMAIN-CONTAINING PROTEIN"/>
    <property type="match status" value="1"/>
</dbReference>
<dbReference type="AlphaFoldDB" id="A0A6I0F725"/>
<dbReference type="Proteomes" id="UP000432715">
    <property type="component" value="Unassembled WGS sequence"/>
</dbReference>
<dbReference type="RefSeq" id="WP_151859939.1">
    <property type="nucleotide sequence ID" value="NZ_WBZC01000008.1"/>
</dbReference>
<evidence type="ECO:0000313" key="2">
    <source>
        <dbReference type="EMBL" id="KAB3537795.1"/>
    </source>
</evidence>